<feature type="transmembrane region" description="Helical" evidence="1">
    <location>
        <begin position="104"/>
        <end position="124"/>
    </location>
</feature>
<evidence type="ECO:0000256" key="1">
    <source>
        <dbReference type="SAM" id="Phobius"/>
    </source>
</evidence>
<comment type="caution">
    <text evidence="2">The sequence shown here is derived from an EMBL/GenBank/DDBJ whole genome shotgun (WGS) entry which is preliminary data.</text>
</comment>
<gene>
    <name evidence="2" type="ORF">AQI88_37830</name>
</gene>
<keyword evidence="1" id="KW-0812">Transmembrane</keyword>
<protein>
    <submittedName>
        <fullName evidence="2">Uncharacterized protein</fullName>
    </submittedName>
</protein>
<keyword evidence="1" id="KW-1133">Transmembrane helix</keyword>
<dbReference type="STRING" id="67285.AQI88_37830"/>
<sequence>MNSTHAAEVTWTGVAVSCAVANTVLHTLLIPEHLEEMFYIGLLFAVGSAVMLVVAVALVVRKRPLAAWLTGVLVSLGMIVGFALSRTVGLPGGYYEDTWDAPYGPLSLLVEGLFVVAFLAWFSYRTAQVPEPRPTARLSTRQ</sequence>
<accession>A0A101NDN2</accession>
<evidence type="ECO:0000313" key="2">
    <source>
        <dbReference type="EMBL" id="KUM91286.1"/>
    </source>
</evidence>
<feature type="transmembrane region" description="Helical" evidence="1">
    <location>
        <begin position="65"/>
        <end position="84"/>
    </location>
</feature>
<dbReference type="OrthoDB" id="4222616at2"/>
<keyword evidence="3" id="KW-1185">Reference proteome</keyword>
<dbReference type="EMBL" id="LMWL01000081">
    <property type="protein sequence ID" value="KUM91286.1"/>
    <property type="molecule type" value="Genomic_DNA"/>
</dbReference>
<evidence type="ECO:0000313" key="3">
    <source>
        <dbReference type="Proteomes" id="UP000054241"/>
    </source>
</evidence>
<name>A0A101NDN2_9ACTN</name>
<keyword evidence="1" id="KW-0472">Membrane</keyword>
<dbReference type="Proteomes" id="UP000054241">
    <property type="component" value="Unassembled WGS sequence"/>
</dbReference>
<proteinExistence type="predicted"/>
<organism evidence="2 3">
    <name type="scientific">Streptomyces cellostaticus</name>
    <dbReference type="NCBI Taxonomy" id="67285"/>
    <lineage>
        <taxon>Bacteria</taxon>
        <taxon>Bacillati</taxon>
        <taxon>Actinomycetota</taxon>
        <taxon>Actinomycetes</taxon>
        <taxon>Kitasatosporales</taxon>
        <taxon>Streptomycetaceae</taxon>
        <taxon>Streptomyces</taxon>
    </lineage>
</organism>
<feature type="transmembrane region" description="Helical" evidence="1">
    <location>
        <begin position="37"/>
        <end position="58"/>
    </location>
</feature>
<dbReference type="RefSeq" id="WP_067009048.1">
    <property type="nucleotide sequence ID" value="NZ_BNDU01000006.1"/>
</dbReference>
<dbReference type="AlphaFoldDB" id="A0A101NDN2"/>
<reference evidence="2 3" key="1">
    <citation type="submission" date="2015-10" db="EMBL/GenBank/DDBJ databases">
        <title>Draft genome sequence of Streptomyces cellostaticus DSM 40189, type strain for the species Streptomyces cellostaticus.</title>
        <authorList>
            <person name="Ruckert C."/>
            <person name="Winkler A."/>
            <person name="Kalinowski J."/>
            <person name="Kampfer P."/>
            <person name="Glaeser S."/>
        </authorList>
    </citation>
    <scope>NUCLEOTIDE SEQUENCE [LARGE SCALE GENOMIC DNA]</scope>
    <source>
        <strain evidence="2 3">DSM 40189</strain>
    </source>
</reference>